<organism evidence="2 3">
    <name type="scientific">Oryza sativa subsp. japonica</name>
    <name type="common">Rice</name>
    <dbReference type="NCBI Taxonomy" id="39947"/>
    <lineage>
        <taxon>Eukaryota</taxon>
        <taxon>Viridiplantae</taxon>
        <taxon>Streptophyta</taxon>
        <taxon>Embryophyta</taxon>
        <taxon>Tracheophyta</taxon>
        <taxon>Spermatophyta</taxon>
        <taxon>Magnoliopsida</taxon>
        <taxon>Liliopsida</taxon>
        <taxon>Poales</taxon>
        <taxon>Poaceae</taxon>
        <taxon>BOP clade</taxon>
        <taxon>Oryzoideae</taxon>
        <taxon>Oryzeae</taxon>
        <taxon>Oryzinae</taxon>
        <taxon>Oryza</taxon>
        <taxon>Oryza sativa</taxon>
    </lineage>
</organism>
<protein>
    <submittedName>
        <fullName evidence="2">Uncharacterized protein</fullName>
    </submittedName>
</protein>
<dbReference type="AlphaFoldDB" id="Q6L577"/>
<evidence type="ECO:0000256" key="1">
    <source>
        <dbReference type="SAM" id="MobiDB-lite"/>
    </source>
</evidence>
<dbReference type="Proteomes" id="UP000000763">
    <property type="component" value="Chromosome 5"/>
</dbReference>
<name>Q6L577_ORYSJ</name>
<feature type="compositionally biased region" description="Low complexity" evidence="1">
    <location>
        <begin position="54"/>
        <end position="64"/>
    </location>
</feature>
<gene>
    <name evidence="2" type="primary">OJ1008_D08.4</name>
</gene>
<reference evidence="3" key="2">
    <citation type="journal article" date="2008" name="Nucleic Acids Res.">
        <title>The rice annotation project database (RAP-DB): 2008 update.</title>
        <authorList>
            <consortium name="The rice annotation project (RAP)"/>
        </authorList>
    </citation>
    <scope>GENOME REANNOTATION</scope>
    <source>
        <strain evidence="3">cv. Nipponbare</strain>
    </source>
</reference>
<dbReference type="EMBL" id="AC104705">
    <property type="protein sequence ID" value="AAT44172.1"/>
    <property type="molecule type" value="Genomic_DNA"/>
</dbReference>
<reference evidence="3" key="1">
    <citation type="journal article" date="2005" name="Nature">
        <title>The map-based sequence of the rice genome.</title>
        <authorList>
            <consortium name="International rice genome sequencing project (IRGSP)"/>
            <person name="Matsumoto T."/>
            <person name="Wu J."/>
            <person name="Kanamori H."/>
            <person name="Katayose Y."/>
            <person name="Fujisawa M."/>
            <person name="Namiki N."/>
            <person name="Mizuno H."/>
            <person name="Yamamoto K."/>
            <person name="Antonio B.A."/>
            <person name="Baba T."/>
            <person name="Sakata K."/>
            <person name="Nagamura Y."/>
            <person name="Aoki H."/>
            <person name="Arikawa K."/>
            <person name="Arita K."/>
            <person name="Bito T."/>
            <person name="Chiden Y."/>
            <person name="Fujitsuka N."/>
            <person name="Fukunaka R."/>
            <person name="Hamada M."/>
            <person name="Harada C."/>
            <person name="Hayashi A."/>
            <person name="Hijishita S."/>
            <person name="Honda M."/>
            <person name="Hosokawa S."/>
            <person name="Ichikawa Y."/>
            <person name="Idonuma A."/>
            <person name="Iijima M."/>
            <person name="Ikeda M."/>
            <person name="Ikeno M."/>
            <person name="Ito K."/>
            <person name="Ito S."/>
            <person name="Ito T."/>
            <person name="Ito Y."/>
            <person name="Ito Y."/>
            <person name="Iwabuchi A."/>
            <person name="Kamiya K."/>
            <person name="Karasawa W."/>
            <person name="Kurita K."/>
            <person name="Katagiri S."/>
            <person name="Kikuta A."/>
            <person name="Kobayashi H."/>
            <person name="Kobayashi N."/>
            <person name="Machita K."/>
            <person name="Maehara T."/>
            <person name="Masukawa M."/>
            <person name="Mizubayashi T."/>
            <person name="Mukai Y."/>
            <person name="Nagasaki H."/>
            <person name="Nagata Y."/>
            <person name="Naito S."/>
            <person name="Nakashima M."/>
            <person name="Nakama Y."/>
            <person name="Nakamichi Y."/>
            <person name="Nakamura M."/>
            <person name="Meguro A."/>
            <person name="Negishi M."/>
            <person name="Ohta I."/>
            <person name="Ohta T."/>
            <person name="Okamoto M."/>
            <person name="Ono N."/>
            <person name="Saji S."/>
            <person name="Sakaguchi M."/>
            <person name="Sakai K."/>
            <person name="Shibata M."/>
            <person name="Shimokawa T."/>
            <person name="Song J."/>
            <person name="Takazaki Y."/>
            <person name="Terasawa K."/>
            <person name="Tsugane M."/>
            <person name="Tsuji K."/>
            <person name="Ueda S."/>
            <person name="Waki K."/>
            <person name="Yamagata H."/>
            <person name="Yamamoto M."/>
            <person name="Yamamoto S."/>
            <person name="Yamane H."/>
            <person name="Yoshiki S."/>
            <person name="Yoshihara R."/>
            <person name="Yukawa K."/>
            <person name="Zhong H."/>
            <person name="Yano M."/>
            <person name="Yuan Q."/>
            <person name="Ouyang S."/>
            <person name="Liu J."/>
            <person name="Jones K.M."/>
            <person name="Gansberger K."/>
            <person name="Moffat K."/>
            <person name="Hill J."/>
            <person name="Bera J."/>
            <person name="Fadrosh D."/>
            <person name="Jin S."/>
            <person name="Johri S."/>
            <person name="Kim M."/>
            <person name="Overton L."/>
            <person name="Reardon M."/>
            <person name="Tsitrin T."/>
            <person name="Vuong H."/>
            <person name="Weaver B."/>
            <person name="Ciecko A."/>
            <person name="Tallon L."/>
            <person name="Jackson J."/>
            <person name="Pai G."/>
            <person name="Aken S.V."/>
            <person name="Utterback T."/>
            <person name="Reidmuller S."/>
            <person name="Feldblyum T."/>
            <person name="Hsiao J."/>
            <person name="Zismann V."/>
            <person name="Iobst S."/>
            <person name="de Vazeille A.R."/>
            <person name="Buell C.R."/>
            <person name="Ying K."/>
            <person name="Li Y."/>
            <person name="Lu T."/>
            <person name="Huang Y."/>
            <person name="Zhao Q."/>
            <person name="Feng Q."/>
            <person name="Zhang L."/>
            <person name="Zhu J."/>
            <person name="Weng Q."/>
            <person name="Mu J."/>
            <person name="Lu Y."/>
            <person name="Fan D."/>
            <person name="Liu Y."/>
            <person name="Guan J."/>
            <person name="Zhang Y."/>
            <person name="Yu S."/>
            <person name="Liu X."/>
            <person name="Zhang Y."/>
            <person name="Hong G."/>
            <person name="Han B."/>
            <person name="Choisne N."/>
            <person name="Demange N."/>
            <person name="Orjeda G."/>
            <person name="Samain S."/>
            <person name="Cattolico L."/>
            <person name="Pelletier E."/>
            <person name="Couloux A."/>
            <person name="Segurens B."/>
            <person name="Wincker P."/>
            <person name="D'Hont A."/>
            <person name="Scarpelli C."/>
            <person name="Weissenbach J."/>
            <person name="Salanoubat M."/>
            <person name="Quetier F."/>
            <person name="Yu Y."/>
            <person name="Kim H.R."/>
            <person name="Rambo T."/>
            <person name="Currie J."/>
            <person name="Collura K."/>
            <person name="Luo M."/>
            <person name="Yang T."/>
            <person name="Ammiraju J.S.S."/>
            <person name="Engler F."/>
            <person name="Soderlund C."/>
            <person name="Wing R.A."/>
            <person name="Palmer L.E."/>
            <person name="de la Bastide M."/>
            <person name="Spiegel L."/>
            <person name="Nascimento L."/>
            <person name="Zutavern T."/>
            <person name="O'Shaughnessy A."/>
            <person name="Dike S."/>
            <person name="Dedhia N."/>
            <person name="Preston R."/>
            <person name="Balija V."/>
            <person name="McCombie W.R."/>
            <person name="Chow T."/>
            <person name="Chen H."/>
            <person name="Chung M."/>
            <person name="Chen C."/>
            <person name="Shaw J."/>
            <person name="Wu H."/>
            <person name="Hsiao K."/>
            <person name="Chao Y."/>
            <person name="Chu M."/>
            <person name="Cheng C."/>
            <person name="Hour A."/>
            <person name="Lee P."/>
            <person name="Lin S."/>
            <person name="Lin Y."/>
            <person name="Liou J."/>
            <person name="Liu S."/>
            <person name="Hsing Y."/>
            <person name="Raghuvanshi S."/>
            <person name="Mohanty A."/>
            <person name="Bharti A.K."/>
            <person name="Gaur A."/>
            <person name="Gupta V."/>
            <person name="Kumar D."/>
            <person name="Ravi V."/>
            <person name="Vij S."/>
            <person name="Kapur A."/>
            <person name="Khurana P."/>
            <person name="Khurana P."/>
            <person name="Khurana J.P."/>
            <person name="Tyagi A.K."/>
            <person name="Gaikwad K."/>
            <person name="Singh A."/>
            <person name="Dalal V."/>
            <person name="Srivastava S."/>
            <person name="Dixit A."/>
            <person name="Pal A.K."/>
            <person name="Ghazi I.A."/>
            <person name="Yadav M."/>
            <person name="Pandit A."/>
            <person name="Bhargava A."/>
            <person name="Sureshbabu K."/>
            <person name="Batra K."/>
            <person name="Sharma T.R."/>
            <person name="Mohapatra T."/>
            <person name="Singh N.K."/>
            <person name="Messing J."/>
            <person name="Nelson A.B."/>
            <person name="Fuks G."/>
            <person name="Kavchok S."/>
            <person name="Keizer G."/>
            <person name="Linton E."/>
            <person name="Llaca V."/>
            <person name="Song R."/>
            <person name="Tanyolac B."/>
            <person name="Young S."/>
            <person name="Ho-Il K."/>
            <person name="Hahn J.H."/>
            <person name="Sangsakoo G."/>
            <person name="Vanavichit A."/>
            <person name="de Mattos Luiz.A.T."/>
            <person name="Zimmer P.D."/>
            <person name="Malone G."/>
            <person name="Dellagostin O."/>
            <person name="de Oliveira A.C."/>
            <person name="Bevan M."/>
            <person name="Bancroft I."/>
            <person name="Minx P."/>
            <person name="Cordum H."/>
            <person name="Wilson R."/>
            <person name="Cheng Z."/>
            <person name="Jin W."/>
            <person name="Jiang J."/>
            <person name="Leong S.A."/>
            <person name="Iwama H."/>
            <person name="Gojobori T."/>
            <person name="Itoh T."/>
            <person name="Niimura Y."/>
            <person name="Fujii Y."/>
            <person name="Habara T."/>
            <person name="Sakai H."/>
            <person name="Sato Y."/>
            <person name="Wilson G."/>
            <person name="Kumar K."/>
            <person name="McCouch S."/>
            <person name="Juretic N."/>
            <person name="Hoen D."/>
            <person name="Wright S."/>
            <person name="Bruskiewich R."/>
            <person name="Bureau T."/>
            <person name="Miyao A."/>
            <person name="Hirochika H."/>
            <person name="Nishikawa T."/>
            <person name="Kadowaki K."/>
            <person name="Sugiura M."/>
            <person name="Burr B."/>
            <person name="Sasaki T."/>
        </authorList>
    </citation>
    <scope>NUCLEOTIDE SEQUENCE [LARGE SCALE GENOMIC DNA]</scope>
    <source>
        <strain evidence="3">cv. Nipponbare</strain>
    </source>
</reference>
<accession>Q6L577</accession>
<evidence type="ECO:0000313" key="3">
    <source>
        <dbReference type="Proteomes" id="UP000000763"/>
    </source>
</evidence>
<feature type="region of interest" description="Disordered" evidence="1">
    <location>
        <begin position="1"/>
        <end position="66"/>
    </location>
</feature>
<proteinExistence type="predicted"/>
<evidence type="ECO:0000313" key="2">
    <source>
        <dbReference type="EMBL" id="AAT44172.1"/>
    </source>
</evidence>
<sequence length="217" mass="24443">MGGRGALARAVTDRYPSASRYHAGGGGAGGEEEDVRRPPRATAALAWPCRSRPRYPSSRGPRGVRAGEGELYGKPGHRICMHDDAAVHGCYTGLREKGKRTAMYCRHLDKHIQTPRDSHKTERQIKNLDGQYTVIRTVRAYVVAILFIHITTDDLWVYSHTVPQRRNKKIFNSIDETNSIVLRRCANDIELWSNRCNDVVGKQQLHSWALNLSVINL</sequence>